<comment type="caution">
    <text evidence="1">The sequence shown here is derived from an EMBL/GenBank/DDBJ whole genome shotgun (WGS) entry which is preliminary data.</text>
</comment>
<dbReference type="EMBL" id="MRZV01001343">
    <property type="protein sequence ID" value="PIK38578.1"/>
    <property type="molecule type" value="Genomic_DNA"/>
</dbReference>
<sequence length="221" mass="24712">MTRKVELELLRQLHGILDQCRRLQTRIDYITRNIYSPQGFAPATTRSNIAAKEYDFAGGPSCCNWSQLLRGKESFFAGNFLKKALRPSCCNQSQLLRGKENYFAGRALLLQAVAATSRQGKLLRRKGPLVASSRSYFAARKVTSQERPPCCNQSQLLRGKESYFAGQAFLLQPVADTLRQETITLQKGTIPATSCGNSSYYCMIMIHGQVSLLQLALFTTQ</sequence>
<proteinExistence type="predicted"/>
<dbReference type="AlphaFoldDB" id="A0A2G8JS91"/>
<keyword evidence="2" id="KW-1185">Reference proteome</keyword>
<gene>
    <name evidence="1" type="ORF">BSL78_24586</name>
</gene>
<organism evidence="1 2">
    <name type="scientific">Stichopus japonicus</name>
    <name type="common">Sea cucumber</name>
    <dbReference type="NCBI Taxonomy" id="307972"/>
    <lineage>
        <taxon>Eukaryota</taxon>
        <taxon>Metazoa</taxon>
        <taxon>Echinodermata</taxon>
        <taxon>Eleutherozoa</taxon>
        <taxon>Echinozoa</taxon>
        <taxon>Holothuroidea</taxon>
        <taxon>Aspidochirotacea</taxon>
        <taxon>Aspidochirotida</taxon>
        <taxon>Stichopodidae</taxon>
        <taxon>Apostichopus</taxon>
    </lineage>
</organism>
<reference evidence="1 2" key="1">
    <citation type="journal article" date="2017" name="PLoS Biol.">
        <title>The sea cucumber genome provides insights into morphological evolution and visceral regeneration.</title>
        <authorList>
            <person name="Zhang X."/>
            <person name="Sun L."/>
            <person name="Yuan J."/>
            <person name="Sun Y."/>
            <person name="Gao Y."/>
            <person name="Zhang L."/>
            <person name="Li S."/>
            <person name="Dai H."/>
            <person name="Hamel J.F."/>
            <person name="Liu C."/>
            <person name="Yu Y."/>
            <person name="Liu S."/>
            <person name="Lin W."/>
            <person name="Guo K."/>
            <person name="Jin S."/>
            <person name="Xu P."/>
            <person name="Storey K.B."/>
            <person name="Huan P."/>
            <person name="Zhang T."/>
            <person name="Zhou Y."/>
            <person name="Zhang J."/>
            <person name="Lin C."/>
            <person name="Li X."/>
            <person name="Xing L."/>
            <person name="Huo D."/>
            <person name="Sun M."/>
            <person name="Wang L."/>
            <person name="Mercier A."/>
            <person name="Li F."/>
            <person name="Yang H."/>
            <person name="Xiang J."/>
        </authorList>
    </citation>
    <scope>NUCLEOTIDE SEQUENCE [LARGE SCALE GENOMIC DNA]</scope>
    <source>
        <strain evidence="1">Shaxun</strain>
        <tissue evidence="1">Muscle</tissue>
    </source>
</reference>
<dbReference type="Proteomes" id="UP000230750">
    <property type="component" value="Unassembled WGS sequence"/>
</dbReference>
<evidence type="ECO:0000313" key="1">
    <source>
        <dbReference type="EMBL" id="PIK38578.1"/>
    </source>
</evidence>
<evidence type="ECO:0000313" key="2">
    <source>
        <dbReference type="Proteomes" id="UP000230750"/>
    </source>
</evidence>
<accession>A0A2G8JS91</accession>
<name>A0A2G8JS91_STIJA</name>
<protein>
    <submittedName>
        <fullName evidence="1">Uncharacterized protein</fullName>
    </submittedName>
</protein>